<reference evidence="12" key="1">
    <citation type="submission" date="2025-08" db="UniProtKB">
        <authorList>
            <consortium name="RefSeq"/>
        </authorList>
    </citation>
    <scope>IDENTIFICATION</scope>
    <source>
        <tissue evidence="12">Whole Larva</tissue>
    </source>
</reference>
<comment type="similarity">
    <text evidence="2">Belongs to the ATG3 family.</text>
</comment>
<evidence type="ECO:0000256" key="8">
    <source>
        <dbReference type="ARBA" id="ARBA00023006"/>
    </source>
</evidence>
<dbReference type="PANTHER" id="PTHR12866">
    <property type="entry name" value="UBIQUITIN-LIKE-CONJUGATING ENZYME ATG3"/>
    <property type="match status" value="1"/>
</dbReference>
<evidence type="ECO:0000256" key="10">
    <source>
        <dbReference type="SAM" id="MobiDB-lite"/>
    </source>
</evidence>
<evidence type="ECO:0000256" key="6">
    <source>
        <dbReference type="ARBA" id="ARBA00022786"/>
    </source>
</evidence>
<evidence type="ECO:0000256" key="7">
    <source>
        <dbReference type="ARBA" id="ARBA00022927"/>
    </source>
</evidence>
<gene>
    <name evidence="12" type="primary">LOC108568689</name>
</gene>
<evidence type="ECO:0000256" key="3">
    <source>
        <dbReference type="ARBA" id="ARBA00017573"/>
    </source>
</evidence>
<keyword evidence="11" id="KW-1185">Reference proteome</keyword>
<proteinExistence type="inferred from homology"/>
<keyword evidence="8" id="KW-0072">Autophagy</keyword>
<organism evidence="11 12">
    <name type="scientific">Nicrophorus vespilloides</name>
    <name type="common">Boreal carrion beetle</name>
    <dbReference type="NCBI Taxonomy" id="110193"/>
    <lineage>
        <taxon>Eukaryota</taxon>
        <taxon>Metazoa</taxon>
        <taxon>Ecdysozoa</taxon>
        <taxon>Arthropoda</taxon>
        <taxon>Hexapoda</taxon>
        <taxon>Insecta</taxon>
        <taxon>Pterygota</taxon>
        <taxon>Neoptera</taxon>
        <taxon>Endopterygota</taxon>
        <taxon>Coleoptera</taxon>
        <taxon>Polyphaga</taxon>
        <taxon>Staphyliniformia</taxon>
        <taxon>Silphidae</taxon>
        <taxon>Nicrophorinae</taxon>
        <taxon>Nicrophorus</taxon>
    </lineage>
</organism>
<name>A0ABM1NF01_NICVS</name>
<dbReference type="Gene3D" id="3.30.1460.50">
    <property type="match status" value="1"/>
</dbReference>
<protein>
    <recommendedName>
        <fullName evidence="3">Ubiquitin-like-conjugating enzyme ATG3</fullName>
    </recommendedName>
    <alternativeName>
        <fullName evidence="9">Autophagy-related protein 3</fullName>
    </alternativeName>
</protein>
<accession>A0ABM1NF01</accession>
<keyword evidence="6" id="KW-0833">Ubl conjugation pathway</keyword>
<dbReference type="InterPro" id="IPR007135">
    <property type="entry name" value="Atg3/Atg10"/>
</dbReference>
<evidence type="ECO:0000313" key="12">
    <source>
        <dbReference type="RefSeq" id="XP_017785401.1"/>
    </source>
</evidence>
<evidence type="ECO:0000256" key="1">
    <source>
        <dbReference type="ARBA" id="ARBA00004496"/>
    </source>
</evidence>
<keyword evidence="4" id="KW-0813">Transport</keyword>
<dbReference type="RefSeq" id="XP_017785401.1">
    <property type="nucleotide sequence ID" value="XM_017929912.1"/>
</dbReference>
<evidence type="ECO:0000256" key="9">
    <source>
        <dbReference type="ARBA" id="ARBA00034553"/>
    </source>
</evidence>
<dbReference type="GeneID" id="108568689"/>
<sequence length="316" mass="36285">MQNVINSVKGTALGVAEYLTPVLKESKFRETGVLTPEEFVAAGDHLVHHCPTWQWASGDEAKAKPYLPKGKQFLITRNVPCSRRCEQMEYSEEFQRIIESDDADNGWVDTHHYDPHNTGLEDKVSEMTLDNGKVESMEDALLNDECNENDDDDDDEEAADMEEFEESGMLDDAQTTTVIHIPEKMISKQTDEEGGIIHTRTYDLHITYDKYYQTPRLWLTGYDEKRKPLNRDETFQDISKDYAMKTVTMEPHPHMSIAKMPSVHPCRHAEVMKSIIETVTEGGGELGVHMYLIIFLKFMQSVIPTIEYDYTQNFTM</sequence>
<dbReference type="Pfam" id="PF03987">
    <property type="entry name" value="Autophagy_act_C"/>
    <property type="match status" value="1"/>
</dbReference>
<feature type="region of interest" description="Disordered" evidence="10">
    <location>
        <begin position="144"/>
        <end position="168"/>
    </location>
</feature>
<evidence type="ECO:0000256" key="4">
    <source>
        <dbReference type="ARBA" id="ARBA00022448"/>
    </source>
</evidence>
<evidence type="ECO:0000256" key="2">
    <source>
        <dbReference type="ARBA" id="ARBA00007683"/>
    </source>
</evidence>
<dbReference type="PANTHER" id="PTHR12866:SF2">
    <property type="entry name" value="UBIQUITIN-LIKE-CONJUGATING ENZYME ATG3"/>
    <property type="match status" value="1"/>
</dbReference>
<evidence type="ECO:0000256" key="5">
    <source>
        <dbReference type="ARBA" id="ARBA00022490"/>
    </source>
</evidence>
<comment type="subcellular location">
    <subcellularLocation>
        <location evidence="1">Cytoplasm</location>
    </subcellularLocation>
</comment>
<keyword evidence="5" id="KW-0963">Cytoplasm</keyword>
<evidence type="ECO:0000313" key="11">
    <source>
        <dbReference type="Proteomes" id="UP000695000"/>
    </source>
</evidence>
<dbReference type="Proteomes" id="UP000695000">
    <property type="component" value="Unplaced"/>
</dbReference>
<keyword evidence="7" id="KW-0653">Protein transport</keyword>